<evidence type="ECO:0000256" key="6">
    <source>
        <dbReference type="ARBA" id="ARBA00023015"/>
    </source>
</evidence>
<dbReference type="SMART" id="SM00868">
    <property type="entry name" value="zf-AD"/>
    <property type="match status" value="1"/>
</dbReference>
<gene>
    <name evidence="13" type="ORF">ILUMI_07994</name>
</gene>
<dbReference type="InterPro" id="IPR036236">
    <property type="entry name" value="Znf_C2H2_sf"/>
</dbReference>
<dbReference type="InterPro" id="IPR012934">
    <property type="entry name" value="Znf_AD"/>
</dbReference>
<keyword evidence="5" id="KW-0862">Zinc</keyword>
<keyword evidence="6" id="KW-0805">Transcription regulation</keyword>
<dbReference type="PROSITE" id="PS00028">
    <property type="entry name" value="ZINC_FINGER_C2H2_1"/>
    <property type="match status" value="4"/>
</dbReference>
<dbReference type="GO" id="GO:0003677">
    <property type="term" value="F:DNA binding"/>
    <property type="evidence" value="ECO:0007669"/>
    <property type="project" value="UniProtKB-KW"/>
</dbReference>
<evidence type="ECO:0000256" key="7">
    <source>
        <dbReference type="ARBA" id="ARBA00023125"/>
    </source>
</evidence>
<proteinExistence type="predicted"/>
<feature type="compositionally biased region" description="Polar residues" evidence="11">
    <location>
        <begin position="136"/>
        <end position="158"/>
    </location>
</feature>
<keyword evidence="9" id="KW-0539">Nucleus</keyword>
<evidence type="ECO:0000256" key="9">
    <source>
        <dbReference type="ARBA" id="ARBA00023242"/>
    </source>
</evidence>
<evidence type="ECO:0000256" key="5">
    <source>
        <dbReference type="ARBA" id="ARBA00022833"/>
    </source>
</evidence>
<dbReference type="OrthoDB" id="6688587at2759"/>
<reference evidence="13" key="1">
    <citation type="submission" date="2019-08" db="EMBL/GenBank/DDBJ databases">
        <title>The genome of the North American firefly Photinus pyralis.</title>
        <authorList>
            <consortium name="Photinus pyralis genome working group"/>
            <person name="Fallon T.R."/>
            <person name="Sander Lower S.E."/>
            <person name="Weng J.-K."/>
        </authorList>
    </citation>
    <scope>NUCLEOTIDE SEQUENCE</scope>
    <source>
        <strain evidence="13">TRF0915ILg1</strain>
        <tissue evidence="13">Whole body</tissue>
    </source>
</reference>
<keyword evidence="14" id="KW-1185">Reference proteome</keyword>
<dbReference type="GO" id="GO:0008270">
    <property type="term" value="F:zinc ion binding"/>
    <property type="evidence" value="ECO:0007669"/>
    <property type="project" value="UniProtKB-KW"/>
</dbReference>
<dbReference type="PROSITE" id="PS50157">
    <property type="entry name" value="ZINC_FINGER_C2H2_2"/>
    <property type="match status" value="4"/>
</dbReference>
<feature type="domain" description="C2H2-type" evidence="12">
    <location>
        <begin position="527"/>
        <end position="555"/>
    </location>
</feature>
<feature type="region of interest" description="Disordered" evidence="11">
    <location>
        <begin position="37"/>
        <end position="158"/>
    </location>
</feature>
<sequence length="570" mass="65401">MGSEKKRRRNFKNVKTVKFEKIVESCRNLLYVNTDHSYAAPIQSSTAKPKKNKGYISEPESETEETKITLTVTSDKTVETKERSSPPNGKVKTKPENVSLRENTESPKKTESSKQTQPLKQMEPPKQSEPPKQTEPAKQTESFRLTEPSKQTESFTQIESNSNINIETVDSSINTKMIDSSINAETVDNHANIESIFLKEEVVEASLEDIDESNKIVTVIKAKKDDKDPSCSKTSGNVNNIKGNLPEICILCATTNMSRKNYTLIIHFQEMIKDLSGVDILKSNVSPIACSICFKYVLEMWNFKQQIITADKFIKEKIPKQLGINLISTFGSRNVPKPVPFEYIDYNSPILKDTNKRKKQSLNVENVRRKKVTNKLFGGKTIKDSKNKKIDEITLVPIENILKEHDDATKDCTTASRKCTTYKNSNLKDLDCKKKQKKKEQEKFICPVCGKHYPAQRSLKRHEMIHNAKRYICDICKKAFHLKLYLIRHLRKHSVKKPFPCSYCNKRFSTKWNLSQHKRLHTNSLPYKCKLCPAAYRYNITLKKHIGMSHSANEFLRNPQNDNLTKMGIQ</sequence>
<keyword evidence="2" id="KW-0479">Metal-binding</keyword>
<evidence type="ECO:0000256" key="3">
    <source>
        <dbReference type="ARBA" id="ARBA00022737"/>
    </source>
</evidence>
<organism evidence="13 14">
    <name type="scientific">Ignelater luminosus</name>
    <name type="common">Cucubano</name>
    <name type="synonym">Pyrophorus luminosus</name>
    <dbReference type="NCBI Taxonomy" id="2038154"/>
    <lineage>
        <taxon>Eukaryota</taxon>
        <taxon>Metazoa</taxon>
        <taxon>Ecdysozoa</taxon>
        <taxon>Arthropoda</taxon>
        <taxon>Hexapoda</taxon>
        <taxon>Insecta</taxon>
        <taxon>Pterygota</taxon>
        <taxon>Neoptera</taxon>
        <taxon>Endopterygota</taxon>
        <taxon>Coleoptera</taxon>
        <taxon>Polyphaga</taxon>
        <taxon>Elateriformia</taxon>
        <taxon>Elateroidea</taxon>
        <taxon>Elateridae</taxon>
        <taxon>Agrypninae</taxon>
        <taxon>Pyrophorini</taxon>
        <taxon>Ignelater</taxon>
    </lineage>
</organism>
<dbReference type="SUPFAM" id="SSF57667">
    <property type="entry name" value="beta-beta-alpha zinc fingers"/>
    <property type="match status" value="2"/>
</dbReference>
<evidence type="ECO:0000256" key="1">
    <source>
        <dbReference type="ARBA" id="ARBA00004123"/>
    </source>
</evidence>
<dbReference type="SMART" id="SM00355">
    <property type="entry name" value="ZnF_C2H2"/>
    <property type="match status" value="4"/>
</dbReference>
<feature type="domain" description="C2H2-type" evidence="12">
    <location>
        <begin position="499"/>
        <end position="526"/>
    </location>
</feature>
<feature type="domain" description="C2H2-type" evidence="12">
    <location>
        <begin position="444"/>
        <end position="471"/>
    </location>
</feature>
<dbReference type="AlphaFoldDB" id="A0A8K0GDU7"/>
<feature type="compositionally biased region" description="Basic and acidic residues" evidence="11">
    <location>
        <begin position="102"/>
        <end position="112"/>
    </location>
</feature>
<dbReference type="FunFam" id="3.30.160.60:FF:001485">
    <property type="entry name" value="Krueppel-related zinc finger protein"/>
    <property type="match status" value="1"/>
</dbReference>
<keyword evidence="8" id="KW-0804">Transcription</keyword>
<evidence type="ECO:0000313" key="14">
    <source>
        <dbReference type="Proteomes" id="UP000801492"/>
    </source>
</evidence>
<comment type="caution">
    <text evidence="13">The sequence shown here is derived from an EMBL/GenBank/DDBJ whole genome shotgun (WGS) entry which is preliminary data.</text>
</comment>
<evidence type="ECO:0000256" key="4">
    <source>
        <dbReference type="ARBA" id="ARBA00022771"/>
    </source>
</evidence>
<dbReference type="InterPro" id="IPR013087">
    <property type="entry name" value="Znf_C2H2_type"/>
</dbReference>
<keyword evidence="3" id="KW-0677">Repeat</keyword>
<dbReference type="EMBL" id="VTPC01003664">
    <property type="protein sequence ID" value="KAF2898182.1"/>
    <property type="molecule type" value="Genomic_DNA"/>
</dbReference>
<dbReference type="GO" id="GO:0005634">
    <property type="term" value="C:nucleus"/>
    <property type="evidence" value="ECO:0007669"/>
    <property type="project" value="UniProtKB-SubCell"/>
</dbReference>
<dbReference type="Proteomes" id="UP000801492">
    <property type="component" value="Unassembled WGS sequence"/>
</dbReference>
<dbReference type="GO" id="GO:0000981">
    <property type="term" value="F:DNA-binding transcription factor activity, RNA polymerase II-specific"/>
    <property type="evidence" value="ECO:0007669"/>
    <property type="project" value="TreeGrafter"/>
</dbReference>
<evidence type="ECO:0000256" key="10">
    <source>
        <dbReference type="PROSITE-ProRule" id="PRU00042"/>
    </source>
</evidence>
<dbReference type="Gene3D" id="3.30.160.60">
    <property type="entry name" value="Classic Zinc Finger"/>
    <property type="match status" value="2"/>
</dbReference>
<protein>
    <recommendedName>
        <fullName evidence="12">C2H2-type domain-containing protein</fullName>
    </recommendedName>
</protein>
<dbReference type="PANTHER" id="PTHR24394:SF29">
    <property type="entry name" value="MYONEURIN"/>
    <property type="match status" value="1"/>
</dbReference>
<evidence type="ECO:0000256" key="2">
    <source>
        <dbReference type="ARBA" id="ARBA00022723"/>
    </source>
</evidence>
<dbReference type="PANTHER" id="PTHR24394">
    <property type="entry name" value="ZINC FINGER PROTEIN"/>
    <property type="match status" value="1"/>
</dbReference>
<dbReference type="Pfam" id="PF00096">
    <property type="entry name" value="zf-C2H2"/>
    <property type="match status" value="3"/>
</dbReference>
<comment type="subcellular location">
    <subcellularLocation>
        <location evidence="1">Nucleus</location>
    </subcellularLocation>
</comment>
<accession>A0A8K0GDU7</accession>
<name>A0A8K0GDU7_IGNLU</name>
<evidence type="ECO:0000256" key="8">
    <source>
        <dbReference type="ARBA" id="ARBA00023163"/>
    </source>
</evidence>
<evidence type="ECO:0000313" key="13">
    <source>
        <dbReference type="EMBL" id="KAF2898182.1"/>
    </source>
</evidence>
<evidence type="ECO:0000259" key="12">
    <source>
        <dbReference type="PROSITE" id="PS50157"/>
    </source>
</evidence>
<feature type="domain" description="C2H2-type" evidence="12">
    <location>
        <begin position="471"/>
        <end position="498"/>
    </location>
</feature>
<keyword evidence="4 10" id="KW-0863">Zinc-finger</keyword>
<keyword evidence="7" id="KW-0238">DNA-binding</keyword>
<evidence type="ECO:0000256" key="11">
    <source>
        <dbReference type="SAM" id="MobiDB-lite"/>
    </source>
</evidence>